<protein>
    <submittedName>
        <fullName evidence="1">Uncharacterized protein</fullName>
    </submittedName>
</protein>
<dbReference type="EMBL" id="JARKIB010000017">
    <property type="protein sequence ID" value="KAJ7769829.1"/>
    <property type="molecule type" value="Genomic_DNA"/>
</dbReference>
<name>A0AAD7JQI2_9AGAR</name>
<proteinExistence type="predicted"/>
<keyword evidence="2" id="KW-1185">Reference proteome</keyword>
<dbReference type="AlphaFoldDB" id="A0AAD7JQI2"/>
<reference evidence="1" key="1">
    <citation type="submission" date="2023-03" db="EMBL/GenBank/DDBJ databases">
        <title>Massive genome expansion in bonnet fungi (Mycena s.s.) driven by repeated elements and novel gene families across ecological guilds.</title>
        <authorList>
            <consortium name="Lawrence Berkeley National Laboratory"/>
            <person name="Harder C.B."/>
            <person name="Miyauchi S."/>
            <person name="Viragh M."/>
            <person name="Kuo A."/>
            <person name="Thoen E."/>
            <person name="Andreopoulos B."/>
            <person name="Lu D."/>
            <person name="Skrede I."/>
            <person name="Drula E."/>
            <person name="Henrissat B."/>
            <person name="Morin E."/>
            <person name="Kohler A."/>
            <person name="Barry K."/>
            <person name="LaButti K."/>
            <person name="Morin E."/>
            <person name="Salamov A."/>
            <person name="Lipzen A."/>
            <person name="Mereny Z."/>
            <person name="Hegedus B."/>
            <person name="Baldrian P."/>
            <person name="Stursova M."/>
            <person name="Weitz H."/>
            <person name="Taylor A."/>
            <person name="Grigoriev I.V."/>
            <person name="Nagy L.G."/>
            <person name="Martin F."/>
            <person name="Kauserud H."/>
        </authorList>
    </citation>
    <scope>NUCLEOTIDE SEQUENCE</scope>
    <source>
        <strain evidence="1">CBHHK182m</strain>
    </source>
</reference>
<gene>
    <name evidence="1" type="ORF">B0H16DRAFT_234468</name>
</gene>
<comment type="caution">
    <text evidence="1">The sequence shown here is derived from an EMBL/GenBank/DDBJ whole genome shotgun (WGS) entry which is preliminary data.</text>
</comment>
<accession>A0AAD7JQI2</accession>
<dbReference type="Proteomes" id="UP001215598">
    <property type="component" value="Unassembled WGS sequence"/>
</dbReference>
<sequence length="241" mass="27219">MAAFARGECHFRVHSSRFPRLTNDWILERSLLFGLLKMTRSARVAVSSELWVPQPLAVFPDQRTSTPERFRPRIFAAFRYRRTRPSALHVHQMHNPNSCDTESPWPRGWDRCKNVRIISWPPHLESCFSSPLPSHFRLRAPTIVSYFMEARPRVPDYAANASRMPPSGALVDSTSPTCNSQVLDSCTTGHSRSSAPSIPSLLHIHACMRYLSASASSCALIICPAPQILIRPREPECVVDE</sequence>
<organism evidence="1 2">
    <name type="scientific">Mycena metata</name>
    <dbReference type="NCBI Taxonomy" id="1033252"/>
    <lineage>
        <taxon>Eukaryota</taxon>
        <taxon>Fungi</taxon>
        <taxon>Dikarya</taxon>
        <taxon>Basidiomycota</taxon>
        <taxon>Agaricomycotina</taxon>
        <taxon>Agaricomycetes</taxon>
        <taxon>Agaricomycetidae</taxon>
        <taxon>Agaricales</taxon>
        <taxon>Marasmiineae</taxon>
        <taxon>Mycenaceae</taxon>
        <taxon>Mycena</taxon>
    </lineage>
</organism>
<evidence type="ECO:0000313" key="2">
    <source>
        <dbReference type="Proteomes" id="UP001215598"/>
    </source>
</evidence>
<evidence type="ECO:0000313" key="1">
    <source>
        <dbReference type="EMBL" id="KAJ7769829.1"/>
    </source>
</evidence>